<feature type="chain" id="PRO_5032635953" description="Subtilisin-like protease" evidence="11">
    <location>
        <begin position="23"/>
        <end position="711"/>
    </location>
</feature>
<dbReference type="PANTHER" id="PTHR10795">
    <property type="entry name" value="PROPROTEIN CONVERTASE SUBTILISIN/KEXIN"/>
    <property type="match status" value="1"/>
</dbReference>
<dbReference type="PROSITE" id="PS00136">
    <property type="entry name" value="SUBTILASE_ASP"/>
    <property type="match status" value="1"/>
</dbReference>
<feature type="domain" description="Subtilisin-like protease fibronectin type-III" evidence="14">
    <location>
        <begin position="626"/>
        <end position="696"/>
    </location>
</feature>
<dbReference type="CDD" id="cd04852">
    <property type="entry name" value="Peptidases_S8_3"/>
    <property type="match status" value="1"/>
</dbReference>
<dbReference type="InterPro" id="IPR034197">
    <property type="entry name" value="Peptidases_S8_3"/>
</dbReference>
<dbReference type="Proteomes" id="UP000639772">
    <property type="component" value="Chromosome 11"/>
</dbReference>
<evidence type="ECO:0000259" key="12">
    <source>
        <dbReference type="Pfam" id="PF00082"/>
    </source>
</evidence>
<accession>A0A835PWQ7</accession>
<comment type="caution">
    <text evidence="15">The sequence shown here is derived from an EMBL/GenBank/DDBJ whole genome shotgun (WGS) entry which is preliminary data.</text>
</comment>
<dbReference type="GO" id="GO:0005576">
    <property type="term" value="C:extracellular region"/>
    <property type="evidence" value="ECO:0007669"/>
    <property type="project" value="UniProtKB-SubCell"/>
</dbReference>
<evidence type="ECO:0000256" key="2">
    <source>
        <dbReference type="ARBA" id="ARBA00011073"/>
    </source>
</evidence>
<evidence type="ECO:0000256" key="5">
    <source>
        <dbReference type="ARBA" id="ARBA00022801"/>
    </source>
</evidence>
<dbReference type="AlphaFoldDB" id="A0A835PWQ7"/>
<evidence type="ECO:0000256" key="3">
    <source>
        <dbReference type="ARBA" id="ARBA00022670"/>
    </source>
</evidence>
<dbReference type="OrthoDB" id="206201at2759"/>
<dbReference type="InterPro" id="IPR015500">
    <property type="entry name" value="Peptidase_S8_subtilisin-rel"/>
</dbReference>
<feature type="domain" description="Inhibitor I9" evidence="13">
    <location>
        <begin position="28"/>
        <end position="111"/>
    </location>
</feature>
<feature type="active site" description="Charge relay system" evidence="8 9">
    <location>
        <position position="512"/>
    </location>
</feature>
<organism evidence="15 16">
    <name type="scientific">Vanilla planifolia</name>
    <name type="common">Vanilla</name>
    <dbReference type="NCBI Taxonomy" id="51239"/>
    <lineage>
        <taxon>Eukaryota</taxon>
        <taxon>Viridiplantae</taxon>
        <taxon>Streptophyta</taxon>
        <taxon>Embryophyta</taxon>
        <taxon>Tracheophyta</taxon>
        <taxon>Spermatophyta</taxon>
        <taxon>Magnoliopsida</taxon>
        <taxon>Liliopsida</taxon>
        <taxon>Asparagales</taxon>
        <taxon>Orchidaceae</taxon>
        <taxon>Vanilloideae</taxon>
        <taxon>Vanilleae</taxon>
        <taxon>Vanilla</taxon>
    </lineage>
</organism>
<evidence type="ECO:0000256" key="10">
    <source>
        <dbReference type="RuleBase" id="RU003355"/>
    </source>
</evidence>
<evidence type="ECO:0000256" key="7">
    <source>
        <dbReference type="ARBA" id="ARBA00023180"/>
    </source>
</evidence>
<dbReference type="CDD" id="cd02120">
    <property type="entry name" value="PA_subtilisin_like"/>
    <property type="match status" value="1"/>
</dbReference>
<dbReference type="InterPro" id="IPR023827">
    <property type="entry name" value="Peptidase_S8_Asp-AS"/>
</dbReference>
<dbReference type="InterPro" id="IPR045051">
    <property type="entry name" value="SBT"/>
</dbReference>
<dbReference type="Gene3D" id="3.30.70.80">
    <property type="entry name" value="Peptidase S8 propeptide/proteinase inhibitor I9"/>
    <property type="match status" value="1"/>
</dbReference>
<keyword evidence="7" id="KW-0325">Glycoprotein</keyword>
<evidence type="ECO:0000256" key="8">
    <source>
        <dbReference type="PIRSR" id="PIRSR615500-1"/>
    </source>
</evidence>
<feature type="active site" description="Charge relay system" evidence="8 9">
    <location>
        <position position="200"/>
    </location>
</feature>
<dbReference type="SUPFAM" id="SSF52743">
    <property type="entry name" value="Subtilisin-like"/>
    <property type="match status" value="1"/>
</dbReference>
<dbReference type="InterPro" id="IPR036852">
    <property type="entry name" value="Peptidase_S8/S53_dom_sf"/>
</dbReference>
<dbReference type="Pfam" id="PF17766">
    <property type="entry name" value="fn3_6"/>
    <property type="match status" value="1"/>
</dbReference>
<keyword evidence="6 9" id="KW-0720">Serine protease</keyword>
<evidence type="ECO:0000313" key="15">
    <source>
        <dbReference type="EMBL" id="KAG0461765.1"/>
    </source>
</evidence>
<dbReference type="InterPro" id="IPR037045">
    <property type="entry name" value="S8pro/Inhibitor_I9_sf"/>
</dbReference>
<evidence type="ECO:0000259" key="14">
    <source>
        <dbReference type="Pfam" id="PF17766"/>
    </source>
</evidence>
<dbReference type="Pfam" id="PF05922">
    <property type="entry name" value="Inhibitor_I9"/>
    <property type="match status" value="1"/>
</dbReference>
<keyword evidence="5 9" id="KW-0378">Hydrolase</keyword>
<comment type="subcellular location">
    <subcellularLocation>
        <location evidence="1">Secreted</location>
    </subcellularLocation>
</comment>
<dbReference type="InterPro" id="IPR010259">
    <property type="entry name" value="S8pro/Inhibitor_I9"/>
</dbReference>
<keyword evidence="3 9" id="KW-0645">Protease</keyword>
<evidence type="ECO:0000259" key="13">
    <source>
        <dbReference type="Pfam" id="PF05922"/>
    </source>
</evidence>
<dbReference type="PROSITE" id="PS51892">
    <property type="entry name" value="SUBTILASE"/>
    <property type="match status" value="1"/>
</dbReference>
<dbReference type="Gene3D" id="3.50.30.30">
    <property type="match status" value="1"/>
</dbReference>
<evidence type="ECO:0000256" key="4">
    <source>
        <dbReference type="ARBA" id="ARBA00022729"/>
    </source>
</evidence>
<dbReference type="PRINTS" id="PR00723">
    <property type="entry name" value="SUBTILISIN"/>
</dbReference>
<reference evidence="15 16" key="1">
    <citation type="journal article" date="2020" name="Nat. Food">
        <title>A phased Vanilla planifolia genome enables genetic improvement of flavour and production.</title>
        <authorList>
            <person name="Hasing T."/>
            <person name="Tang H."/>
            <person name="Brym M."/>
            <person name="Khazi F."/>
            <person name="Huang T."/>
            <person name="Chambers A.H."/>
        </authorList>
    </citation>
    <scope>NUCLEOTIDE SEQUENCE [LARGE SCALE GENOMIC DNA]</scope>
    <source>
        <tissue evidence="15">Leaf</tissue>
    </source>
</reference>
<dbReference type="PROSITE" id="PS00138">
    <property type="entry name" value="SUBTILASE_SER"/>
    <property type="match status" value="1"/>
</dbReference>
<name>A0A835PWQ7_VANPL</name>
<feature type="domain" description="Peptidase S8/S53" evidence="12">
    <location>
        <begin position="136"/>
        <end position="556"/>
    </location>
</feature>
<evidence type="ECO:0000256" key="9">
    <source>
        <dbReference type="PROSITE-ProRule" id="PRU01240"/>
    </source>
</evidence>
<evidence type="ECO:0000256" key="6">
    <source>
        <dbReference type="ARBA" id="ARBA00022825"/>
    </source>
</evidence>
<dbReference type="EMBL" id="JADCNM010000011">
    <property type="protein sequence ID" value="KAG0461765.1"/>
    <property type="molecule type" value="Genomic_DNA"/>
</dbReference>
<dbReference type="Gene3D" id="3.40.50.200">
    <property type="entry name" value="Peptidase S8/S53 domain"/>
    <property type="match status" value="1"/>
</dbReference>
<keyword evidence="4 11" id="KW-0732">Signal</keyword>
<dbReference type="InterPro" id="IPR023828">
    <property type="entry name" value="Peptidase_S8_Ser-AS"/>
</dbReference>
<feature type="signal peptide" evidence="11">
    <location>
        <begin position="1"/>
        <end position="22"/>
    </location>
</feature>
<dbReference type="Gene3D" id="2.60.40.2310">
    <property type="match status" value="1"/>
</dbReference>
<gene>
    <name evidence="15" type="ORF">HPP92_020241</name>
</gene>
<evidence type="ECO:0000256" key="1">
    <source>
        <dbReference type="ARBA" id="ARBA00004613"/>
    </source>
</evidence>
<proteinExistence type="inferred from homology"/>
<evidence type="ECO:0008006" key="17">
    <source>
        <dbReference type="Google" id="ProtNLM"/>
    </source>
</evidence>
<comment type="similarity">
    <text evidence="2 9 10">Belongs to the peptidase S8 family.</text>
</comment>
<sequence length="711" mass="75402">MAMSSNILISILLLLLLAVGDAASTLRTYIVHVHRPDGLLHFDEDSLENYYRSFLPQATATAGAVDSDADRLVYAYREAVVGFAAKLTEEEVRAMAVKKGFIRAYRSPNYSLLTTHTLKFLGLRPNSRLWSASNKGSGVVIGMIDSGVSPAHPSFSDHDIPPPPHRWKSSACQFANFTCNKKLVGGRDFTGIDATDGEGHGTHTASTAGGGFVPAANVLGQANGTATGVAPRAHLAVYKVCNPGGCNGEDILAGIDAAIQDGVDVMSLSLGAGTVPYASDPISIGSFRALQKGIVTVCAAGNDGPFHESLSNEEPWVITVGASTIDRRLPAVVSLGDGQEFVGEALYQPSNLSSSPLPLVATLNCEDTSNKNVSGKIVLCDPSNSFVRPTFNSSRAAAVVLRNNDLQGTTQLVQYYTTPTSTVNYDDGVKIAEYATDFGSNPNATIRYGGTKLHMKPAPQVGSFSSRGPSQSSPGILKPDIIAPGVNVLAAWSTGIGPEGRRPYYNVISGTSMATPHVSGVVALLKKAHPSWSPAAIKSAIMTTAYTKDNTGKPITDEKARPAGLFAIGAGHVDPERAIDPGLVYNLTADNYLPFLCGLGYSDDDVMVIAGKEVNCSRVGAISQAELNYPSIVVALKNATVVTVKRTVTNVGEAPAKYKVELESPDGVDVTVQPRDLWFSELNQEKSFSVRFERRAAVGGRSRRELEVDLW</sequence>
<dbReference type="GO" id="GO:0006508">
    <property type="term" value="P:proteolysis"/>
    <property type="evidence" value="ECO:0007669"/>
    <property type="project" value="UniProtKB-KW"/>
</dbReference>
<dbReference type="GO" id="GO:0004252">
    <property type="term" value="F:serine-type endopeptidase activity"/>
    <property type="evidence" value="ECO:0007669"/>
    <property type="project" value="UniProtKB-UniRule"/>
</dbReference>
<dbReference type="InterPro" id="IPR000209">
    <property type="entry name" value="Peptidase_S8/S53_dom"/>
</dbReference>
<dbReference type="InterPro" id="IPR041469">
    <property type="entry name" value="Subtilisin-like_FN3"/>
</dbReference>
<dbReference type="Pfam" id="PF00082">
    <property type="entry name" value="Peptidase_S8"/>
    <property type="match status" value="1"/>
</dbReference>
<evidence type="ECO:0000256" key="11">
    <source>
        <dbReference type="SAM" id="SignalP"/>
    </source>
</evidence>
<feature type="active site" description="Charge relay system" evidence="8 9">
    <location>
        <position position="145"/>
    </location>
</feature>
<protein>
    <recommendedName>
        <fullName evidence="17">Subtilisin-like protease</fullName>
    </recommendedName>
</protein>
<evidence type="ECO:0000313" key="16">
    <source>
        <dbReference type="Proteomes" id="UP000639772"/>
    </source>
</evidence>